<dbReference type="InterPro" id="IPR036093">
    <property type="entry name" value="NAC_dom_sf"/>
</dbReference>
<proteinExistence type="predicted"/>
<evidence type="ECO:0000256" key="3">
    <source>
        <dbReference type="ARBA" id="ARBA00023125"/>
    </source>
</evidence>
<evidence type="ECO:0000256" key="4">
    <source>
        <dbReference type="ARBA" id="ARBA00023163"/>
    </source>
</evidence>
<protein>
    <recommendedName>
        <fullName evidence="6">NAC domain-containing protein</fullName>
    </recommendedName>
</protein>
<reference evidence="7 8" key="1">
    <citation type="submission" date="2024-01" db="EMBL/GenBank/DDBJ databases">
        <title>The genomes of 5 underutilized Papilionoideae crops provide insights into root nodulation and disease resistanc.</title>
        <authorList>
            <person name="Yuan L."/>
        </authorList>
    </citation>
    <scope>NUCLEOTIDE SEQUENCE [LARGE SCALE GENOMIC DNA]</scope>
    <source>
        <strain evidence="7">ZHUSHIDOU_FW_LH</strain>
        <tissue evidence="7">Leaf</tissue>
    </source>
</reference>
<keyword evidence="5" id="KW-0539">Nucleus</keyword>
<dbReference type="AlphaFoldDB" id="A0AAN9PA29"/>
<dbReference type="GO" id="GO:0006355">
    <property type="term" value="P:regulation of DNA-templated transcription"/>
    <property type="evidence" value="ECO:0007669"/>
    <property type="project" value="InterPro"/>
</dbReference>
<keyword evidence="4" id="KW-0804">Transcription</keyword>
<feature type="domain" description="NAC" evidence="6">
    <location>
        <begin position="17"/>
        <end position="178"/>
    </location>
</feature>
<sequence>MDEEDLEPPPRSHRATLPPGCRFYPSEELLLRYYLTNKNTARNDTGNRNLNLNRVDDDDDDDFYGSDLIRELDLYGYDPFELPDTACFSYGYGGRKRHWYCYTVRVLKDGTRRRRVKSGFWVKKGRVRDVFGGGGAVLGRRTRFVFYVGNSTRSAVRTDWTLYEYALVNHLLGVVFDD</sequence>
<dbReference type="GO" id="GO:0005634">
    <property type="term" value="C:nucleus"/>
    <property type="evidence" value="ECO:0007669"/>
    <property type="project" value="UniProtKB-SubCell"/>
</dbReference>
<keyword evidence="2" id="KW-0805">Transcription regulation</keyword>
<dbReference type="PANTHER" id="PTHR31989">
    <property type="entry name" value="NAC DOMAIN-CONTAINING PROTEIN 82-RELATED"/>
    <property type="match status" value="1"/>
</dbReference>
<dbReference type="Proteomes" id="UP001372338">
    <property type="component" value="Unassembled WGS sequence"/>
</dbReference>
<evidence type="ECO:0000256" key="2">
    <source>
        <dbReference type="ARBA" id="ARBA00023015"/>
    </source>
</evidence>
<evidence type="ECO:0000259" key="6">
    <source>
        <dbReference type="PROSITE" id="PS51005"/>
    </source>
</evidence>
<evidence type="ECO:0000313" key="7">
    <source>
        <dbReference type="EMBL" id="KAK7291108.1"/>
    </source>
</evidence>
<dbReference type="Pfam" id="PF02365">
    <property type="entry name" value="NAM"/>
    <property type="match status" value="1"/>
</dbReference>
<gene>
    <name evidence="7" type="ORF">RIF29_06000</name>
</gene>
<name>A0AAN9PA29_CROPI</name>
<dbReference type="PROSITE" id="PS51005">
    <property type="entry name" value="NAC"/>
    <property type="match status" value="1"/>
</dbReference>
<evidence type="ECO:0000256" key="1">
    <source>
        <dbReference type="ARBA" id="ARBA00004123"/>
    </source>
</evidence>
<evidence type="ECO:0000313" key="8">
    <source>
        <dbReference type="Proteomes" id="UP001372338"/>
    </source>
</evidence>
<dbReference type="SUPFAM" id="SSF101941">
    <property type="entry name" value="NAC domain"/>
    <property type="match status" value="1"/>
</dbReference>
<comment type="subcellular location">
    <subcellularLocation>
        <location evidence="1">Nucleus</location>
    </subcellularLocation>
</comment>
<dbReference type="Gene3D" id="2.170.150.80">
    <property type="entry name" value="NAC domain"/>
    <property type="match status" value="1"/>
</dbReference>
<dbReference type="GO" id="GO:0003677">
    <property type="term" value="F:DNA binding"/>
    <property type="evidence" value="ECO:0007669"/>
    <property type="project" value="UniProtKB-KW"/>
</dbReference>
<keyword evidence="3" id="KW-0238">DNA-binding</keyword>
<evidence type="ECO:0000256" key="5">
    <source>
        <dbReference type="ARBA" id="ARBA00023242"/>
    </source>
</evidence>
<keyword evidence="8" id="KW-1185">Reference proteome</keyword>
<organism evidence="7 8">
    <name type="scientific">Crotalaria pallida</name>
    <name type="common">Smooth rattlebox</name>
    <name type="synonym">Crotalaria striata</name>
    <dbReference type="NCBI Taxonomy" id="3830"/>
    <lineage>
        <taxon>Eukaryota</taxon>
        <taxon>Viridiplantae</taxon>
        <taxon>Streptophyta</taxon>
        <taxon>Embryophyta</taxon>
        <taxon>Tracheophyta</taxon>
        <taxon>Spermatophyta</taxon>
        <taxon>Magnoliopsida</taxon>
        <taxon>eudicotyledons</taxon>
        <taxon>Gunneridae</taxon>
        <taxon>Pentapetalae</taxon>
        <taxon>rosids</taxon>
        <taxon>fabids</taxon>
        <taxon>Fabales</taxon>
        <taxon>Fabaceae</taxon>
        <taxon>Papilionoideae</taxon>
        <taxon>50 kb inversion clade</taxon>
        <taxon>genistoids sensu lato</taxon>
        <taxon>core genistoids</taxon>
        <taxon>Crotalarieae</taxon>
        <taxon>Crotalaria</taxon>
    </lineage>
</organism>
<accession>A0AAN9PA29</accession>
<comment type="caution">
    <text evidence="7">The sequence shown here is derived from an EMBL/GenBank/DDBJ whole genome shotgun (WGS) entry which is preliminary data.</text>
</comment>
<dbReference type="EMBL" id="JAYWIO010000001">
    <property type="protein sequence ID" value="KAK7291108.1"/>
    <property type="molecule type" value="Genomic_DNA"/>
</dbReference>
<dbReference type="InterPro" id="IPR003441">
    <property type="entry name" value="NAC-dom"/>
</dbReference>